<accession>A0A2M8EIE7</accession>
<dbReference type="Proteomes" id="UP000228781">
    <property type="component" value="Unassembled WGS sequence"/>
</dbReference>
<protein>
    <recommendedName>
        <fullName evidence="4">50S ribosomal protein L7/L12</fullName>
    </recommendedName>
</protein>
<evidence type="ECO:0000313" key="3">
    <source>
        <dbReference type="Proteomes" id="UP000228781"/>
    </source>
</evidence>
<feature type="region of interest" description="Disordered" evidence="1">
    <location>
        <begin position="165"/>
        <end position="231"/>
    </location>
</feature>
<evidence type="ECO:0000256" key="1">
    <source>
        <dbReference type="SAM" id="MobiDB-lite"/>
    </source>
</evidence>
<proteinExistence type="predicted"/>
<sequence length="231" mass="25680">MERRPTQNRLQLLSQALSAASSSINLAKQLIDEIQREGGAFETPGLIGKYDGMFMVTEAGKKYPVPDNYAAKTQLVYGDKLKMVEGPEGRRFKHIEKIPRVEVEAALTVKDGRFVAVSLEGSYKLIQSAVRYLRGEEGDKVRILLPRDEKHAPFAAIVGVAGKEAKREERKEETREKVEVEKKPAARKVAKEKKPKAEEKAKTKAAKPTAKKTPAKKGETTIAPLGEEELR</sequence>
<feature type="compositionally biased region" description="Basic and acidic residues" evidence="1">
    <location>
        <begin position="165"/>
        <end position="184"/>
    </location>
</feature>
<comment type="caution">
    <text evidence="2">The sequence shown here is derived from an EMBL/GenBank/DDBJ whole genome shotgun (WGS) entry which is preliminary data.</text>
</comment>
<dbReference type="EMBL" id="PFSK01000035">
    <property type="protein sequence ID" value="PJC22476.1"/>
    <property type="molecule type" value="Genomic_DNA"/>
</dbReference>
<name>A0A2M8EIE7_UNCKA</name>
<feature type="compositionally biased region" description="Basic residues" evidence="1">
    <location>
        <begin position="203"/>
        <end position="215"/>
    </location>
</feature>
<organism evidence="2 3">
    <name type="scientific">candidate division WWE3 bacterium CG_4_9_14_0_2_um_filter_48_10</name>
    <dbReference type="NCBI Taxonomy" id="1975078"/>
    <lineage>
        <taxon>Bacteria</taxon>
        <taxon>Katanobacteria</taxon>
    </lineage>
</organism>
<gene>
    <name evidence="2" type="ORF">CO059_02420</name>
</gene>
<dbReference type="AlphaFoldDB" id="A0A2M8EIE7"/>
<evidence type="ECO:0000313" key="2">
    <source>
        <dbReference type="EMBL" id="PJC22476.1"/>
    </source>
</evidence>
<feature type="compositionally biased region" description="Basic residues" evidence="1">
    <location>
        <begin position="185"/>
        <end position="194"/>
    </location>
</feature>
<reference evidence="3" key="1">
    <citation type="submission" date="2017-09" db="EMBL/GenBank/DDBJ databases">
        <title>Depth-based differentiation of microbial function through sediment-hosted aquifers and enrichment of novel symbionts in the deep terrestrial subsurface.</title>
        <authorList>
            <person name="Probst A.J."/>
            <person name="Ladd B."/>
            <person name="Jarett J.K."/>
            <person name="Geller-Mcgrath D.E."/>
            <person name="Sieber C.M.K."/>
            <person name="Emerson J.B."/>
            <person name="Anantharaman K."/>
            <person name="Thomas B.C."/>
            <person name="Malmstrom R."/>
            <person name="Stieglmeier M."/>
            <person name="Klingl A."/>
            <person name="Woyke T."/>
            <person name="Ryan C.M."/>
            <person name="Banfield J.F."/>
        </authorList>
    </citation>
    <scope>NUCLEOTIDE SEQUENCE [LARGE SCALE GENOMIC DNA]</scope>
</reference>
<evidence type="ECO:0008006" key="4">
    <source>
        <dbReference type="Google" id="ProtNLM"/>
    </source>
</evidence>